<proteinExistence type="predicted"/>
<dbReference type="AlphaFoldDB" id="A0A1H0VG43"/>
<name>A0A1H0VG43_9PSEU</name>
<evidence type="ECO:0000313" key="2">
    <source>
        <dbReference type="Proteomes" id="UP000199651"/>
    </source>
</evidence>
<sequence length="84" mass="8845">MNLTPMHLRMLAAVRDNAVLWRGNIGVSGGFATVGEGRFQPGHELVALYELTRAGLIEIDRAGGAVFVTASGGGALDLTHRKVS</sequence>
<protein>
    <submittedName>
        <fullName evidence="1">Uncharacterized protein</fullName>
    </submittedName>
</protein>
<dbReference type="RefSeq" id="WP_133794515.1">
    <property type="nucleotide sequence ID" value="NZ_FNDV01000012.1"/>
</dbReference>
<reference evidence="2" key="1">
    <citation type="submission" date="2016-10" db="EMBL/GenBank/DDBJ databases">
        <authorList>
            <person name="Varghese N."/>
            <person name="Submissions S."/>
        </authorList>
    </citation>
    <scope>NUCLEOTIDE SEQUENCE [LARGE SCALE GENOMIC DNA]</scope>
    <source>
        <strain evidence="2">IBRC-M 10655</strain>
    </source>
</reference>
<accession>A0A1H0VG43</accession>
<dbReference type="Proteomes" id="UP000199651">
    <property type="component" value="Unassembled WGS sequence"/>
</dbReference>
<gene>
    <name evidence="1" type="ORF">SAMN05192558_1143</name>
</gene>
<evidence type="ECO:0000313" key="1">
    <source>
        <dbReference type="EMBL" id="SDP77457.1"/>
    </source>
</evidence>
<organism evidence="1 2">
    <name type="scientific">Actinokineospora alba</name>
    <dbReference type="NCBI Taxonomy" id="504798"/>
    <lineage>
        <taxon>Bacteria</taxon>
        <taxon>Bacillati</taxon>
        <taxon>Actinomycetota</taxon>
        <taxon>Actinomycetes</taxon>
        <taxon>Pseudonocardiales</taxon>
        <taxon>Pseudonocardiaceae</taxon>
        <taxon>Actinokineospora</taxon>
    </lineage>
</organism>
<dbReference type="EMBL" id="FNJB01000014">
    <property type="protein sequence ID" value="SDP77457.1"/>
    <property type="molecule type" value="Genomic_DNA"/>
</dbReference>
<keyword evidence="2" id="KW-1185">Reference proteome</keyword>